<comment type="subcellular location">
    <subcellularLocation>
        <location evidence="1">Membrane</location>
        <topology evidence="1">Single-pass type I membrane protein</topology>
    </subcellularLocation>
</comment>
<dbReference type="GO" id="GO:0033691">
    <property type="term" value="F:sialic acid binding"/>
    <property type="evidence" value="ECO:0007669"/>
    <property type="project" value="TreeGrafter"/>
</dbReference>
<evidence type="ECO:0000256" key="5">
    <source>
        <dbReference type="ARBA" id="ARBA00022989"/>
    </source>
</evidence>
<name>A0A4W2HZN2_BOBOX</name>
<reference evidence="12" key="2">
    <citation type="submission" date="2025-08" db="UniProtKB">
        <authorList>
            <consortium name="Ensembl"/>
        </authorList>
    </citation>
    <scope>IDENTIFICATION</scope>
</reference>
<keyword evidence="2 9" id="KW-0812">Transmembrane</keyword>
<evidence type="ECO:0000256" key="3">
    <source>
        <dbReference type="ARBA" id="ARBA00022734"/>
    </source>
</evidence>
<dbReference type="InterPro" id="IPR013783">
    <property type="entry name" value="Ig-like_fold"/>
</dbReference>
<evidence type="ECO:0000256" key="9">
    <source>
        <dbReference type="SAM" id="Phobius"/>
    </source>
</evidence>
<keyword evidence="10" id="KW-0732">Signal</keyword>
<dbReference type="PROSITE" id="PS50835">
    <property type="entry name" value="IG_LIKE"/>
    <property type="match status" value="3"/>
</dbReference>
<protein>
    <submittedName>
        <fullName evidence="12">Sialic acid binding Ig like lectin 5</fullName>
    </submittedName>
</protein>
<evidence type="ECO:0000256" key="10">
    <source>
        <dbReference type="SAM" id="SignalP"/>
    </source>
</evidence>
<dbReference type="GO" id="GO:0005886">
    <property type="term" value="C:plasma membrane"/>
    <property type="evidence" value="ECO:0007669"/>
    <property type="project" value="TreeGrafter"/>
</dbReference>
<proteinExistence type="inferred from homology"/>
<gene>
    <name evidence="12" type="primary">SIGLEC5</name>
</gene>
<dbReference type="PANTHER" id="PTHR12035">
    <property type="entry name" value="SIALIC ACID BINDING IMMUNOGLOBULIN-LIKE LECTIN"/>
    <property type="match status" value="1"/>
</dbReference>
<dbReference type="InterPro" id="IPR051036">
    <property type="entry name" value="SIGLEC"/>
</dbReference>
<evidence type="ECO:0000313" key="12">
    <source>
        <dbReference type="Ensembl" id="ENSBIXP00005035555.1"/>
    </source>
</evidence>
<dbReference type="InterPro" id="IPR003599">
    <property type="entry name" value="Ig_sub"/>
</dbReference>
<dbReference type="SUPFAM" id="SSF48726">
    <property type="entry name" value="Immunoglobulin"/>
    <property type="match status" value="4"/>
</dbReference>
<feature type="region of interest" description="Disordered" evidence="8">
    <location>
        <begin position="516"/>
        <end position="580"/>
    </location>
</feature>
<dbReference type="SMART" id="SM00408">
    <property type="entry name" value="IGc2"/>
    <property type="match status" value="2"/>
</dbReference>
<keyword evidence="4" id="KW-0130">Cell adhesion</keyword>
<feature type="domain" description="Ig-like" evidence="11">
    <location>
        <begin position="44"/>
        <end position="170"/>
    </location>
</feature>
<feature type="domain" description="Ig-like" evidence="11">
    <location>
        <begin position="265"/>
        <end position="350"/>
    </location>
</feature>
<comment type="similarity">
    <text evidence="7">Belongs to the immunoglobulin superfamily. SIGLEC (sialic acid binding Ig-like lectin) family.</text>
</comment>
<evidence type="ECO:0000313" key="13">
    <source>
        <dbReference type="Proteomes" id="UP000429181"/>
    </source>
</evidence>
<keyword evidence="5 9" id="KW-1133">Transmembrane helix</keyword>
<evidence type="ECO:0000256" key="1">
    <source>
        <dbReference type="ARBA" id="ARBA00004479"/>
    </source>
</evidence>
<keyword evidence="3" id="KW-0430">Lectin</keyword>
<dbReference type="SMART" id="SM00409">
    <property type="entry name" value="IG"/>
    <property type="match status" value="2"/>
</dbReference>
<evidence type="ECO:0000256" key="7">
    <source>
        <dbReference type="ARBA" id="ARBA00038361"/>
    </source>
</evidence>
<feature type="signal peptide" evidence="10">
    <location>
        <begin position="1"/>
        <end position="16"/>
    </location>
</feature>
<feature type="domain" description="Ig-like" evidence="11">
    <location>
        <begin position="177"/>
        <end position="254"/>
    </location>
</feature>
<evidence type="ECO:0000256" key="8">
    <source>
        <dbReference type="SAM" id="MobiDB-lite"/>
    </source>
</evidence>
<evidence type="ECO:0000256" key="2">
    <source>
        <dbReference type="ARBA" id="ARBA00022692"/>
    </source>
</evidence>
<dbReference type="InterPro" id="IPR003598">
    <property type="entry name" value="Ig_sub2"/>
</dbReference>
<keyword evidence="6 9" id="KW-0472">Membrane</keyword>
<dbReference type="GO" id="GO:0007155">
    <property type="term" value="P:cell adhesion"/>
    <property type="evidence" value="ECO:0007669"/>
    <property type="project" value="UniProtKB-KW"/>
</dbReference>
<dbReference type="Ensembl" id="ENSBIXT00005046197.1">
    <property type="protein sequence ID" value="ENSBIXP00005035555.1"/>
    <property type="gene ID" value="ENSBIXG00005006860.1"/>
</dbReference>
<dbReference type="Gene3D" id="2.60.40.10">
    <property type="entry name" value="Immunoglobulins"/>
    <property type="match status" value="3"/>
</dbReference>
<dbReference type="GO" id="GO:0030246">
    <property type="term" value="F:carbohydrate binding"/>
    <property type="evidence" value="ECO:0007669"/>
    <property type="project" value="UniProtKB-KW"/>
</dbReference>
<dbReference type="Proteomes" id="UP000429181">
    <property type="component" value="Chromosome 18"/>
</dbReference>
<feature type="transmembrane region" description="Helical" evidence="9">
    <location>
        <begin position="463"/>
        <end position="491"/>
    </location>
</feature>
<dbReference type="Pfam" id="PF07686">
    <property type="entry name" value="V-set"/>
    <property type="match status" value="1"/>
</dbReference>
<dbReference type="Pfam" id="PF13927">
    <property type="entry name" value="Ig_3"/>
    <property type="match status" value="1"/>
</dbReference>
<evidence type="ECO:0000256" key="4">
    <source>
        <dbReference type="ARBA" id="ARBA00022889"/>
    </source>
</evidence>
<dbReference type="AlphaFoldDB" id="A0A4W2HZN2"/>
<reference evidence="12 13" key="1">
    <citation type="submission" date="2018-11" db="EMBL/GenBank/DDBJ databases">
        <title>Haplotype-resolved cattle genomes.</title>
        <authorList>
            <person name="Low W.Y."/>
            <person name="Tearle R."/>
            <person name="Bickhart D.M."/>
            <person name="Rosen B.D."/>
            <person name="Koren S."/>
            <person name="Rhie A."/>
            <person name="Hiendleder S."/>
            <person name="Phillippy A.M."/>
            <person name="Smith T.P.L."/>
            <person name="Williams J.L."/>
        </authorList>
    </citation>
    <scope>NUCLEOTIDE SEQUENCE [LARGE SCALE GENOMIC DNA]</scope>
</reference>
<feature type="chain" id="PRO_5021470382" evidence="10">
    <location>
        <begin position="17"/>
        <end position="580"/>
    </location>
</feature>
<dbReference type="PANTHER" id="PTHR12035:SF125">
    <property type="entry name" value="SIALIC ACID-BINDING IG-LIKE LECTIN 5"/>
    <property type="match status" value="1"/>
</dbReference>
<dbReference type="InterPro" id="IPR036179">
    <property type="entry name" value="Ig-like_dom_sf"/>
</dbReference>
<dbReference type="GeneTree" id="ENSGT01150000286907"/>
<evidence type="ECO:0000256" key="6">
    <source>
        <dbReference type="ARBA" id="ARBA00023136"/>
    </source>
</evidence>
<dbReference type="SMART" id="SM00406">
    <property type="entry name" value="IGv"/>
    <property type="match status" value="1"/>
</dbReference>
<organism evidence="12 13">
    <name type="scientific">Bos indicus x Bos taurus</name>
    <name type="common">Hybrid cattle</name>
    <dbReference type="NCBI Taxonomy" id="30522"/>
    <lineage>
        <taxon>Eukaryota</taxon>
        <taxon>Metazoa</taxon>
        <taxon>Chordata</taxon>
        <taxon>Craniata</taxon>
        <taxon>Vertebrata</taxon>
        <taxon>Euteleostomi</taxon>
        <taxon>Mammalia</taxon>
        <taxon>Eutheria</taxon>
        <taxon>Laurasiatheria</taxon>
        <taxon>Artiodactyla</taxon>
        <taxon>Ruminantia</taxon>
        <taxon>Pecora</taxon>
        <taxon>Bovidae</taxon>
        <taxon>Bovinae</taxon>
        <taxon>Bos</taxon>
    </lineage>
</organism>
<evidence type="ECO:0000259" key="11">
    <source>
        <dbReference type="PROSITE" id="PS50835"/>
    </source>
</evidence>
<dbReference type="InterPro" id="IPR007110">
    <property type="entry name" value="Ig-like_dom"/>
</dbReference>
<accession>A0A4W2HZN2</accession>
<dbReference type="InterPro" id="IPR013106">
    <property type="entry name" value="Ig_V-set"/>
</dbReference>
<sequence length="580" mass="63150">MVPLLLLPLLWGGEWGRWGTGLTAGGGEHAWGGAGAAAEPLCSPGSLQEMAGFGLEVQESVAVKACMDVRVTCSFSYPWNSGYPRYYSGELFIYWFREKDQHTNDAVATNDPRKRVKPETQGRFSLLGDPNNNDCSLSIRQARLSDSGVYYFRVERGYDVRYSYRDKKLNLLVTGKPDIHFLEPLESGRPTKLTCRLSLACDELHPLLFSWAGDALDAMKPDTLHSSEITLTPRAQDHGTNLTCLVTFQQVTLERTVLLNVSYAPRNLRISLSFRNVTAFKILQNTSSILISEGQELQLLCVADSNPPAQLSWFRGSPALEATPISSTGVLELPCVGAAEEGEFTCRAQNPLDFQNIFLSLIVVSPPQLLGPSCSQEDESLRCSCSSRARPAPSLHWRLGKGLLEGNFSNASFEVSSSSAGPWANGSLSLREGLSSGISLSCEALNIHGARSGSVLLLPGKPAFLVVGALGGAGAMALLSLCLCFLFFYILKARRKQAAMRPEGVDDEDPVMGTVAWGSRKKPCSDSPPDQMVLSPAEDAPPPGEQEDLHYASLNFHEMTSREPQDQEATSTEYAEIKTS</sequence>